<name>A0AAX0WJF4_9BACT</name>
<dbReference type="EMBL" id="PJLB01000008">
    <property type="protein sequence ID" value="PND02276.1"/>
    <property type="molecule type" value="Genomic_DNA"/>
</dbReference>
<dbReference type="Proteomes" id="UP000236075">
    <property type="component" value="Unassembled WGS sequence"/>
</dbReference>
<dbReference type="AlphaFoldDB" id="A0AAX0WJF4"/>
<reference evidence="3 4" key="1">
    <citation type="journal article" date="2017" name="BMC Genomics">
        <title>Genome sequencing of 39 Akkermansia muciniphila isolates reveals its population structure, genomic and functional diverisity, and global distribution in mammalian gut microbiotas.</title>
        <authorList>
            <person name="Guo X."/>
            <person name="Li S."/>
            <person name="Zhang J."/>
            <person name="Wu F."/>
            <person name="Li X."/>
            <person name="Wu D."/>
            <person name="Zhang M."/>
            <person name="Ou Z."/>
            <person name="Jie Z."/>
            <person name="Yan Q."/>
            <person name="Li P."/>
            <person name="Yi J."/>
            <person name="Peng Y."/>
        </authorList>
    </citation>
    <scope>NUCLEOTIDE SEQUENCE [LARGE SCALE GENOMIC DNA]</scope>
    <source>
        <strain evidence="3 4">GP28</strain>
    </source>
</reference>
<evidence type="ECO:0000313" key="3">
    <source>
        <dbReference type="EMBL" id="PND02276.1"/>
    </source>
</evidence>
<dbReference type="NCBIfam" id="TIGR02595">
    <property type="entry name" value="PEP_CTERM"/>
    <property type="match status" value="1"/>
</dbReference>
<keyword evidence="1" id="KW-0732">Signal</keyword>
<proteinExistence type="predicted"/>
<protein>
    <submittedName>
        <fullName evidence="3">PEP-CTERM sorting domain-containing protein</fullName>
    </submittedName>
</protein>
<accession>A0AAX0WJF4</accession>
<feature type="domain" description="Ice-binding protein C-terminal" evidence="2">
    <location>
        <begin position="240"/>
        <end position="262"/>
    </location>
</feature>
<sequence>MTSDWESVTRAFLKYLINMKLSTFCILCCLSAGLSQAATYVWSGAAGNGIYGDSNNWTVNGAPNGYYPQSNSDTAIIGENAGTITWSTGQSYFGATNTVQIDSGSTLLCTTEIGDLNVNSFTLKGNSQLIFESSNALGLGRDFTLNFGTFTAEEHGSWVATNLPSFWTNGKTVTFVGTLDMNNLSGSGTIELASIKSSQQGGDLNLDLSGLDITGNNQIQADVTQVTENDIIKVLINYETVPEPATATLSLLGLGGLLLRRKRQ</sequence>
<gene>
    <name evidence="3" type="ORF">CXT95_06305</name>
</gene>
<feature type="chain" id="PRO_5043342740" evidence="1">
    <location>
        <begin position="38"/>
        <end position="264"/>
    </location>
</feature>
<evidence type="ECO:0000259" key="2">
    <source>
        <dbReference type="Pfam" id="PF07589"/>
    </source>
</evidence>
<evidence type="ECO:0000313" key="4">
    <source>
        <dbReference type="Proteomes" id="UP000236075"/>
    </source>
</evidence>
<organism evidence="3 4">
    <name type="scientific">Akkermansia muciniphila</name>
    <dbReference type="NCBI Taxonomy" id="239935"/>
    <lineage>
        <taxon>Bacteria</taxon>
        <taxon>Pseudomonadati</taxon>
        <taxon>Verrucomicrobiota</taxon>
        <taxon>Verrucomicrobiia</taxon>
        <taxon>Verrucomicrobiales</taxon>
        <taxon>Akkermansiaceae</taxon>
        <taxon>Akkermansia</taxon>
    </lineage>
</organism>
<evidence type="ECO:0000256" key="1">
    <source>
        <dbReference type="SAM" id="SignalP"/>
    </source>
</evidence>
<feature type="signal peptide" evidence="1">
    <location>
        <begin position="1"/>
        <end position="37"/>
    </location>
</feature>
<comment type="caution">
    <text evidence="3">The sequence shown here is derived from an EMBL/GenBank/DDBJ whole genome shotgun (WGS) entry which is preliminary data.</text>
</comment>
<dbReference type="InterPro" id="IPR013424">
    <property type="entry name" value="Ice-binding_C"/>
</dbReference>
<dbReference type="Pfam" id="PF07589">
    <property type="entry name" value="PEP-CTERM"/>
    <property type="match status" value="1"/>
</dbReference>